<feature type="region of interest" description="Disordered" evidence="11">
    <location>
        <begin position="552"/>
        <end position="629"/>
    </location>
</feature>
<proteinExistence type="inferred from homology"/>
<feature type="region of interest" description="Disordered" evidence="11">
    <location>
        <begin position="1"/>
        <end position="57"/>
    </location>
</feature>
<reference evidence="14" key="1">
    <citation type="journal article" date="2023" name="G3 (Bethesda)">
        <title>A reference genome for the long-term kleptoplast-retaining sea slug Elysia crispata morphotype clarki.</title>
        <authorList>
            <person name="Eastman K.E."/>
            <person name="Pendleton A.L."/>
            <person name="Shaikh M.A."/>
            <person name="Suttiyut T."/>
            <person name="Ogas R."/>
            <person name="Tomko P."/>
            <person name="Gavelis G."/>
            <person name="Widhalm J.R."/>
            <person name="Wisecaver J.H."/>
        </authorList>
    </citation>
    <scope>NUCLEOTIDE SEQUENCE</scope>
    <source>
        <strain evidence="14">ECLA1</strain>
    </source>
</reference>
<dbReference type="PRINTS" id="PR00398">
    <property type="entry name" value="STRDHORMONER"/>
</dbReference>
<feature type="region of interest" description="Disordered" evidence="11">
    <location>
        <begin position="644"/>
        <end position="717"/>
    </location>
</feature>
<dbReference type="GO" id="GO:0005634">
    <property type="term" value="C:nucleus"/>
    <property type="evidence" value="ECO:0007669"/>
    <property type="project" value="InterPro"/>
</dbReference>
<evidence type="ECO:0000256" key="7">
    <source>
        <dbReference type="ARBA" id="ARBA00023163"/>
    </source>
</evidence>
<feature type="compositionally biased region" description="Low complexity" evidence="11">
    <location>
        <begin position="1"/>
        <end position="30"/>
    </location>
</feature>
<dbReference type="PROSITE" id="PS51030">
    <property type="entry name" value="NUCLEAR_REC_DBD_2"/>
    <property type="match status" value="1"/>
</dbReference>
<dbReference type="AlphaFoldDB" id="A0AAE0XQ30"/>
<dbReference type="Pfam" id="PF00105">
    <property type="entry name" value="zf-C4"/>
    <property type="match status" value="1"/>
</dbReference>
<accession>A0AAE0XQ30</accession>
<dbReference type="GO" id="GO:0071376">
    <property type="term" value="P:cellular response to corticotropin-releasing hormone stimulus"/>
    <property type="evidence" value="ECO:0007669"/>
    <property type="project" value="TreeGrafter"/>
</dbReference>
<dbReference type="FunFam" id="3.30.50.10:FF:000004">
    <property type="entry name" value="Retinoic acid receptor beta isoform"/>
    <property type="match status" value="1"/>
</dbReference>
<keyword evidence="8" id="KW-0675">Receptor</keyword>
<feature type="region of interest" description="Disordered" evidence="11">
    <location>
        <begin position="272"/>
        <end position="328"/>
    </location>
</feature>
<dbReference type="Pfam" id="PF00104">
    <property type="entry name" value="Hormone_recep"/>
    <property type="match status" value="1"/>
</dbReference>
<dbReference type="InterPro" id="IPR001628">
    <property type="entry name" value="Znf_hrmn_rcpt"/>
</dbReference>
<evidence type="ECO:0000256" key="6">
    <source>
        <dbReference type="ARBA" id="ARBA00023125"/>
    </source>
</evidence>
<feature type="domain" description="Nuclear receptor" evidence="12">
    <location>
        <begin position="141"/>
        <end position="216"/>
    </location>
</feature>
<dbReference type="Proteomes" id="UP001283361">
    <property type="component" value="Unassembled WGS sequence"/>
</dbReference>
<evidence type="ECO:0000259" key="12">
    <source>
        <dbReference type="PROSITE" id="PS51030"/>
    </source>
</evidence>
<evidence type="ECO:0000256" key="11">
    <source>
        <dbReference type="SAM" id="MobiDB-lite"/>
    </source>
</evidence>
<keyword evidence="4" id="KW-0862">Zinc</keyword>
<feature type="compositionally biased region" description="Basic and acidic residues" evidence="11">
    <location>
        <begin position="1159"/>
        <end position="1168"/>
    </location>
</feature>
<evidence type="ECO:0000313" key="14">
    <source>
        <dbReference type="EMBL" id="KAK3702177.1"/>
    </source>
</evidence>
<feature type="region of interest" description="Disordered" evidence="11">
    <location>
        <begin position="212"/>
        <end position="239"/>
    </location>
</feature>
<evidence type="ECO:0000256" key="10">
    <source>
        <dbReference type="SAM" id="Coils"/>
    </source>
</evidence>
<keyword evidence="9" id="KW-0539">Nucleus</keyword>
<keyword evidence="15" id="KW-1185">Reference proteome</keyword>
<evidence type="ECO:0000259" key="13">
    <source>
        <dbReference type="PROSITE" id="PS51843"/>
    </source>
</evidence>
<feature type="compositionally biased region" description="Basic residues" evidence="11">
    <location>
        <begin position="554"/>
        <end position="568"/>
    </location>
</feature>
<dbReference type="GO" id="GO:0000978">
    <property type="term" value="F:RNA polymerase II cis-regulatory region sequence-specific DNA binding"/>
    <property type="evidence" value="ECO:0007669"/>
    <property type="project" value="TreeGrafter"/>
</dbReference>
<dbReference type="GO" id="GO:0004879">
    <property type="term" value="F:nuclear receptor activity"/>
    <property type="evidence" value="ECO:0007669"/>
    <property type="project" value="InterPro"/>
</dbReference>
<keyword evidence="3" id="KW-0863">Zinc-finger</keyword>
<feature type="compositionally biased region" description="Low complexity" evidence="11">
    <location>
        <begin position="272"/>
        <end position="312"/>
    </location>
</feature>
<feature type="coiled-coil region" evidence="10">
    <location>
        <begin position="997"/>
        <end position="1024"/>
    </location>
</feature>
<dbReference type="SUPFAM" id="SSF48508">
    <property type="entry name" value="Nuclear receptor ligand-binding domain"/>
    <property type="match status" value="1"/>
</dbReference>
<dbReference type="InterPro" id="IPR035500">
    <property type="entry name" value="NHR-like_dom_sf"/>
</dbReference>
<evidence type="ECO:0000256" key="9">
    <source>
        <dbReference type="ARBA" id="ARBA00023242"/>
    </source>
</evidence>
<dbReference type="InterPro" id="IPR013088">
    <property type="entry name" value="Znf_NHR/GATA"/>
</dbReference>
<dbReference type="InterPro" id="IPR047159">
    <property type="entry name" value="NR_DBD_RAR"/>
</dbReference>
<dbReference type="SMART" id="SM00399">
    <property type="entry name" value="ZnF_C4"/>
    <property type="match status" value="1"/>
</dbReference>
<evidence type="ECO:0000256" key="8">
    <source>
        <dbReference type="ARBA" id="ARBA00023170"/>
    </source>
</evidence>
<feature type="region of interest" description="Disordered" evidence="11">
    <location>
        <begin position="1142"/>
        <end position="1168"/>
    </location>
</feature>
<evidence type="ECO:0000256" key="3">
    <source>
        <dbReference type="ARBA" id="ARBA00022771"/>
    </source>
</evidence>
<organism evidence="14 15">
    <name type="scientific">Elysia crispata</name>
    <name type="common">lettuce slug</name>
    <dbReference type="NCBI Taxonomy" id="231223"/>
    <lineage>
        <taxon>Eukaryota</taxon>
        <taxon>Metazoa</taxon>
        <taxon>Spiralia</taxon>
        <taxon>Lophotrochozoa</taxon>
        <taxon>Mollusca</taxon>
        <taxon>Gastropoda</taxon>
        <taxon>Heterobranchia</taxon>
        <taxon>Euthyneura</taxon>
        <taxon>Panpulmonata</taxon>
        <taxon>Sacoglossa</taxon>
        <taxon>Placobranchoidea</taxon>
        <taxon>Plakobranchidae</taxon>
        <taxon>Elysia</taxon>
    </lineage>
</organism>
<dbReference type="GO" id="GO:0035259">
    <property type="term" value="F:nuclear glucocorticoid receptor binding"/>
    <property type="evidence" value="ECO:0007669"/>
    <property type="project" value="TreeGrafter"/>
</dbReference>
<dbReference type="GO" id="GO:0008270">
    <property type="term" value="F:zinc ion binding"/>
    <property type="evidence" value="ECO:0007669"/>
    <property type="project" value="UniProtKB-KW"/>
</dbReference>
<dbReference type="SMART" id="SM00430">
    <property type="entry name" value="HOLI"/>
    <property type="match status" value="1"/>
</dbReference>
<comment type="similarity">
    <text evidence="1">Belongs to the nuclear hormone receptor family. NR1 subfamily.</text>
</comment>
<dbReference type="GO" id="GO:0005667">
    <property type="term" value="C:transcription regulator complex"/>
    <property type="evidence" value="ECO:0007669"/>
    <property type="project" value="TreeGrafter"/>
</dbReference>
<dbReference type="PROSITE" id="PS00031">
    <property type="entry name" value="NUCLEAR_REC_DBD_1"/>
    <property type="match status" value="1"/>
</dbReference>
<feature type="compositionally biased region" description="Low complexity" evidence="11">
    <location>
        <begin position="1143"/>
        <end position="1156"/>
    </location>
</feature>
<keyword evidence="5" id="KW-0805">Transcription regulation</keyword>
<protein>
    <submittedName>
        <fullName evidence="14">Uncharacterized protein</fullName>
    </submittedName>
</protein>
<feature type="compositionally biased region" description="Low complexity" evidence="11">
    <location>
        <begin position="38"/>
        <end position="49"/>
    </location>
</feature>
<keyword evidence="10" id="KW-0175">Coiled coil</keyword>
<keyword evidence="2" id="KW-0479">Metal-binding</keyword>
<dbReference type="Gene3D" id="3.30.50.10">
    <property type="entry name" value="Erythroid Transcription Factor GATA-1, subunit A"/>
    <property type="match status" value="1"/>
</dbReference>
<dbReference type="PANTHER" id="PTHR24085">
    <property type="entry name" value="NUCLEAR HORMONE RECEPTOR"/>
    <property type="match status" value="1"/>
</dbReference>
<feature type="domain" description="NR LBD" evidence="13">
    <location>
        <begin position="332"/>
        <end position="556"/>
    </location>
</feature>
<gene>
    <name evidence="14" type="ORF">RRG08_066567</name>
</gene>
<evidence type="ECO:0000313" key="15">
    <source>
        <dbReference type="Proteomes" id="UP001283361"/>
    </source>
</evidence>
<keyword evidence="7" id="KW-0804">Transcription</keyword>
<dbReference type="GO" id="GO:0048384">
    <property type="term" value="P:retinoic acid receptor signaling pathway"/>
    <property type="evidence" value="ECO:0007669"/>
    <property type="project" value="InterPro"/>
</dbReference>
<evidence type="ECO:0000256" key="5">
    <source>
        <dbReference type="ARBA" id="ARBA00023015"/>
    </source>
</evidence>
<dbReference type="CDD" id="cd06964">
    <property type="entry name" value="NR_DBD_RAR"/>
    <property type="match status" value="1"/>
</dbReference>
<dbReference type="EMBL" id="JAWDGP010007862">
    <property type="protein sequence ID" value="KAK3702177.1"/>
    <property type="molecule type" value="Genomic_DNA"/>
</dbReference>
<dbReference type="InterPro" id="IPR000536">
    <property type="entry name" value="Nucl_hrmn_rcpt_lig-bd"/>
</dbReference>
<dbReference type="PRINTS" id="PR01292">
    <property type="entry name" value="RETNOICACIDR"/>
</dbReference>
<feature type="compositionally biased region" description="Polar residues" evidence="11">
    <location>
        <begin position="583"/>
        <end position="594"/>
    </location>
</feature>
<dbReference type="PROSITE" id="PS51843">
    <property type="entry name" value="NR_LBD"/>
    <property type="match status" value="1"/>
</dbReference>
<feature type="compositionally biased region" description="Low complexity" evidence="11">
    <location>
        <begin position="606"/>
        <end position="629"/>
    </location>
</feature>
<dbReference type="InterPro" id="IPR003078">
    <property type="entry name" value="Retinoic_acid_rcpt"/>
</dbReference>
<dbReference type="PANTHER" id="PTHR24085:SF9">
    <property type="match status" value="1"/>
</dbReference>
<comment type="caution">
    <text evidence="14">The sequence shown here is derived from an EMBL/GenBank/DDBJ whole genome shotgun (WGS) entry which is preliminary data.</text>
</comment>
<evidence type="ECO:0000256" key="4">
    <source>
        <dbReference type="ARBA" id="ARBA00022833"/>
    </source>
</evidence>
<name>A0AAE0XQ30_9GAST</name>
<keyword evidence="6" id="KW-0238">DNA-binding</keyword>
<dbReference type="SUPFAM" id="SSF57716">
    <property type="entry name" value="Glucocorticoid receptor-like (DNA-binding domain)"/>
    <property type="match status" value="1"/>
</dbReference>
<dbReference type="InterPro" id="IPR001723">
    <property type="entry name" value="Nuclear_hrmn_rcpt"/>
</dbReference>
<dbReference type="Gene3D" id="1.10.565.10">
    <property type="entry name" value="Retinoid X Receptor"/>
    <property type="match status" value="1"/>
</dbReference>
<evidence type="ECO:0000256" key="1">
    <source>
        <dbReference type="ARBA" id="ARBA00008092"/>
    </source>
</evidence>
<evidence type="ECO:0000256" key="2">
    <source>
        <dbReference type="ARBA" id="ARBA00022723"/>
    </source>
</evidence>
<sequence length="1197" mass="126600">MGTQPAGSNGDSSSNDTSSNASSNHNSGSGRPSGVGFSSGLNNNGGSLLPPDRLGGDMTVMAGHSPYGGVGGGSFPQVGHLGGYSGNFSLYEKIGLGQQASKDNGGMYDHSSNLYGSLHSSKLMSRGSDLSMSPPPPPRVYKPCVVCNDKSSGYHYGVSSCEGCKGFFRRSVQKNMQYTCHKDKNCVINKVTRNRCQYCRLQKCIVTGMSKEAVRNDRNKKRKQRPESTSGGSEELTEDDQMLIQDVLLAHRDTAPTNLNGISSSVAAASSSTSSTTFKSPSAPLSLPPSFSSSTPSTTALSSSGSSSSSSSQLHGHHPGSTSAASAAAAISSTTTTATLSIATSTSEPKTDRASGSLQGESLWEKIIELSSAGIVLIVEFAKKIPGFLSLSTSDQITLLRAACLEIMILRFSIRYDPDTDTMQFSNGMLLSREQLQAGGLGPLTATIFSFAAALKRMDCDETEYAMLSSICLISGDRSGLQDTEKIEAMQEPLLEALKHYIRSRRPDQPHVFAKMLMKLTDLRSISVKGEKQMAPHGLDCLHEMLASPLSPQLHHRQHRQQQQHQQHHQAWLASRGGRVAETATSAALLSPTQEGPPVLTQRLTSSSSSSSSSTSSSQHLSLSVSSPSSFSLSADRAMLYNGVRSRGSMDGNSGGLTRHPHHPSSTRSFGAGRGSEASRSNLLGPDLESVVPGDFISDSGNGLSSTRPPPAPHALSIDTSEALSSLSSFDSNGRARRPSTVYLNRWETKQQQQQYQYSHQRLSLLSEVSRDNKPMGALEVIVKAVEQPTYDDLGSSTFTFPLSPALSADPHSTSGNSLSSPLGNTGFFSIGSLRHNKASSASSLASSSSSAAQFTAPSSSHENLQRGAGSVFSTASSAASQSSPSSSSVISLLETSGGAGSFLNSQFSSMPPIAYPSEPSLMYARRSEEFLSPPGLSSHPHHGLTSREYQQAISLASPTASPTPISPLASHPNFLGRGNLLQTPRIASLSAEALSELRHQQHLQQQQQQQQQLKQQRNICDKTFSGNTIDFTGNYTIINNNNSLMAPGSLSKDISGDHAIKSTNSGGGGDCGLTQSVSEDGSAMPMWVWEIRDTSGGSAIYRPDLLSASGRNAPVAGNAGNLLRHSVESSSSDEVLGIVTHSSSGLPTTSGPSGTIGRHPDFREDGENKQALSIGQLIGGAMKIEPGDWMDFPDQQ</sequence>
<dbReference type="PRINTS" id="PR00047">
    <property type="entry name" value="STROIDFINGER"/>
</dbReference>